<evidence type="ECO:0008006" key="4">
    <source>
        <dbReference type="Google" id="ProtNLM"/>
    </source>
</evidence>
<feature type="region of interest" description="Disordered" evidence="1">
    <location>
        <begin position="1"/>
        <end position="22"/>
    </location>
</feature>
<gene>
    <name evidence="2" type="ORF">WAB15_24365</name>
</gene>
<proteinExistence type="predicted"/>
<reference evidence="2 3" key="1">
    <citation type="submission" date="2024-03" db="EMBL/GenBank/DDBJ databases">
        <title>The complete genome of Streptomyces sirii sp.nov.</title>
        <authorList>
            <person name="Zakalyukina Y.V."/>
            <person name="Belik A.R."/>
            <person name="Biryukov M.V."/>
            <person name="Baturina O.A."/>
            <person name="Kabilov M.R."/>
        </authorList>
    </citation>
    <scope>NUCLEOTIDE SEQUENCE [LARGE SCALE GENOMIC DNA]</scope>
    <source>
        <strain evidence="2 3">BP-8</strain>
    </source>
</reference>
<keyword evidence="3" id="KW-1185">Reference proteome</keyword>
<dbReference type="Proteomes" id="UP001626628">
    <property type="component" value="Chromosome"/>
</dbReference>
<accession>A0ABZ2QUL8</accession>
<protein>
    <recommendedName>
        <fullName evidence="4">DUF3077 domain-containing protein</fullName>
    </recommendedName>
</protein>
<dbReference type="RefSeq" id="WP_407287544.1">
    <property type="nucleotide sequence ID" value="NZ_CP147982.1"/>
</dbReference>
<evidence type="ECO:0000313" key="2">
    <source>
        <dbReference type="EMBL" id="WXK78864.1"/>
    </source>
</evidence>
<name>A0ABZ2QUL8_9ACTN</name>
<sequence>MTTPPTPRLLPSTDPDGKPSYLLTDRNDSYVAQYADSVEALQLGMCVGLLAHARAMIGDPAVDARQLQFLAEQLCAALMDAVRIAELRGRCGAG</sequence>
<evidence type="ECO:0000313" key="3">
    <source>
        <dbReference type="Proteomes" id="UP001626628"/>
    </source>
</evidence>
<dbReference type="EMBL" id="CP147982">
    <property type="protein sequence ID" value="WXK78864.1"/>
    <property type="molecule type" value="Genomic_DNA"/>
</dbReference>
<organism evidence="2 3">
    <name type="scientific">Streptomyces sirii</name>
    <dbReference type="NCBI Taxonomy" id="3127701"/>
    <lineage>
        <taxon>Bacteria</taxon>
        <taxon>Bacillati</taxon>
        <taxon>Actinomycetota</taxon>
        <taxon>Actinomycetes</taxon>
        <taxon>Kitasatosporales</taxon>
        <taxon>Streptomycetaceae</taxon>
        <taxon>Streptomyces</taxon>
    </lineage>
</organism>
<evidence type="ECO:0000256" key="1">
    <source>
        <dbReference type="SAM" id="MobiDB-lite"/>
    </source>
</evidence>